<dbReference type="OrthoDB" id="9795634at2"/>
<evidence type="ECO:0000313" key="3">
    <source>
        <dbReference type="EMBL" id="TPG55721.1"/>
    </source>
</evidence>
<dbReference type="PANTHER" id="PTHR43591:SF24">
    <property type="entry name" value="2-METHOXY-6-POLYPRENYL-1,4-BENZOQUINOL METHYLASE, MITOCHONDRIAL"/>
    <property type="match status" value="1"/>
</dbReference>
<feature type="compositionally biased region" description="Basic residues" evidence="1">
    <location>
        <begin position="332"/>
        <end position="342"/>
    </location>
</feature>
<accession>A0A502G2B1</accession>
<name>A0A502G2B1_9PROT</name>
<comment type="caution">
    <text evidence="3">The sequence shown here is derived from an EMBL/GenBank/DDBJ whole genome shotgun (WGS) entry which is preliminary data.</text>
</comment>
<keyword evidence="3" id="KW-0489">Methyltransferase</keyword>
<dbReference type="PANTHER" id="PTHR43591">
    <property type="entry name" value="METHYLTRANSFERASE"/>
    <property type="match status" value="1"/>
</dbReference>
<dbReference type="GO" id="GO:0008757">
    <property type="term" value="F:S-adenosylmethionine-dependent methyltransferase activity"/>
    <property type="evidence" value="ECO:0007669"/>
    <property type="project" value="InterPro"/>
</dbReference>
<keyword evidence="4" id="KW-1185">Reference proteome</keyword>
<feature type="domain" description="Methyltransferase type 11" evidence="2">
    <location>
        <begin position="79"/>
        <end position="173"/>
    </location>
</feature>
<dbReference type="Pfam" id="PF08241">
    <property type="entry name" value="Methyltransf_11"/>
    <property type="match status" value="1"/>
</dbReference>
<dbReference type="Proteomes" id="UP000317078">
    <property type="component" value="Unassembled WGS sequence"/>
</dbReference>
<reference evidence="3 4" key="1">
    <citation type="journal article" date="2019" name="Environ. Microbiol.">
        <title>Species interactions and distinct microbial communities in high Arctic permafrost affected cryosols are associated with the CH4 and CO2 gas fluxes.</title>
        <authorList>
            <person name="Altshuler I."/>
            <person name="Hamel J."/>
            <person name="Turney S."/>
            <person name="Magnuson E."/>
            <person name="Levesque R."/>
            <person name="Greer C."/>
            <person name="Whyte L.G."/>
        </authorList>
    </citation>
    <scope>NUCLEOTIDE SEQUENCE [LARGE SCALE GENOMIC DNA]</scope>
    <source>
        <strain evidence="3 4">S9.3B</strain>
    </source>
</reference>
<proteinExistence type="predicted"/>
<dbReference type="AlphaFoldDB" id="A0A502G2B1"/>
<gene>
    <name evidence="3" type="ORF">EAH89_14270</name>
</gene>
<feature type="region of interest" description="Disordered" evidence="1">
    <location>
        <begin position="309"/>
        <end position="342"/>
    </location>
</feature>
<protein>
    <submittedName>
        <fullName evidence="3">Class I SAM-dependent methyltransferase</fullName>
    </submittedName>
</protein>
<dbReference type="SUPFAM" id="SSF53335">
    <property type="entry name" value="S-adenosyl-L-methionine-dependent methyltransferases"/>
    <property type="match status" value="1"/>
</dbReference>
<dbReference type="GO" id="GO:0032259">
    <property type="term" value="P:methylation"/>
    <property type="evidence" value="ECO:0007669"/>
    <property type="project" value="UniProtKB-KW"/>
</dbReference>
<keyword evidence="3" id="KW-0808">Transferase</keyword>
<sequence length="342" mass="36086">MPSGHGFPDETTIGPLGPAPAIAAVQRDASSPAESPLTASSTFPATDGNAYEEQMGRWSRRLAEPFLDFADPGGAGCILDLGCGTGSLAQALAGRSRACRVVGLDASDAYVEHARRRIDDPRVEVRAGDACAIPFPDQSFDGVLSLLMLPFVPRADTAVAEMRRVARPGAIVAAASWDARGGLVAQRIFLDTAAVLDPGGAGLRARNCTRPTTRPGELAAIWRAAGFRDIREAALTIRMEYAGFGDYWGPFVGGQGPAAEYVAALNRTALARLREHVRRAYLDGEPDGPRSYAATAWAVRGIAPGVARGAGSVTRPLERRAPASGASECRSHQPRSGRRSIR</sequence>
<evidence type="ECO:0000313" key="4">
    <source>
        <dbReference type="Proteomes" id="UP000317078"/>
    </source>
</evidence>
<evidence type="ECO:0000259" key="2">
    <source>
        <dbReference type="Pfam" id="PF08241"/>
    </source>
</evidence>
<organism evidence="3 4">
    <name type="scientific">Muricoccus nepalensis</name>
    <dbReference type="NCBI Taxonomy" id="1854500"/>
    <lineage>
        <taxon>Bacteria</taxon>
        <taxon>Pseudomonadati</taxon>
        <taxon>Pseudomonadota</taxon>
        <taxon>Alphaproteobacteria</taxon>
        <taxon>Acetobacterales</taxon>
        <taxon>Roseomonadaceae</taxon>
        <taxon>Muricoccus</taxon>
    </lineage>
</organism>
<evidence type="ECO:0000256" key="1">
    <source>
        <dbReference type="SAM" id="MobiDB-lite"/>
    </source>
</evidence>
<dbReference type="CDD" id="cd02440">
    <property type="entry name" value="AdoMet_MTases"/>
    <property type="match status" value="1"/>
</dbReference>
<dbReference type="InterPro" id="IPR029063">
    <property type="entry name" value="SAM-dependent_MTases_sf"/>
</dbReference>
<dbReference type="InterPro" id="IPR013216">
    <property type="entry name" value="Methyltransf_11"/>
</dbReference>
<feature type="region of interest" description="Disordered" evidence="1">
    <location>
        <begin position="25"/>
        <end position="49"/>
    </location>
</feature>
<dbReference type="EMBL" id="RCZP01000012">
    <property type="protein sequence ID" value="TPG55721.1"/>
    <property type="molecule type" value="Genomic_DNA"/>
</dbReference>
<feature type="compositionally biased region" description="Polar residues" evidence="1">
    <location>
        <begin position="28"/>
        <end position="44"/>
    </location>
</feature>
<dbReference type="Gene3D" id="3.40.50.150">
    <property type="entry name" value="Vaccinia Virus protein VP39"/>
    <property type="match status" value="1"/>
</dbReference>